<dbReference type="GO" id="GO:0004659">
    <property type="term" value="F:prenyltransferase activity"/>
    <property type="evidence" value="ECO:0007669"/>
    <property type="project" value="InterPro"/>
</dbReference>
<dbReference type="Pfam" id="PF00348">
    <property type="entry name" value="polyprenyl_synt"/>
    <property type="match status" value="1"/>
</dbReference>
<dbReference type="SFLD" id="SFLDS00005">
    <property type="entry name" value="Isoprenoid_Synthase_Type_I"/>
    <property type="match status" value="1"/>
</dbReference>
<keyword evidence="5" id="KW-0460">Magnesium</keyword>
<keyword evidence="6" id="KW-0414">Isoprene biosynthesis</keyword>
<dbReference type="SFLD" id="SFLDG01017">
    <property type="entry name" value="Polyprenyl_Transferase_Like"/>
    <property type="match status" value="1"/>
</dbReference>
<dbReference type="GO" id="GO:0016114">
    <property type="term" value="P:terpenoid biosynthetic process"/>
    <property type="evidence" value="ECO:0007669"/>
    <property type="project" value="UniProtKB-ARBA"/>
</dbReference>
<dbReference type="Gene3D" id="1.10.600.10">
    <property type="entry name" value="Farnesyl Diphosphate Synthase"/>
    <property type="match status" value="1"/>
</dbReference>
<reference evidence="9 10" key="1">
    <citation type="submission" date="2020-10" db="EMBL/GenBank/DDBJ databases">
        <title>Degradation of 1,4-Dioxane by Xanthobacter sp. YN2, via a Novel Group-2 Soluble Di-Iron Monooxygenase.</title>
        <authorList>
            <person name="Ma F."/>
            <person name="Wang Y."/>
            <person name="Yang J."/>
            <person name="Guo H."/>
            <person name="Su D."/>
            <person name="Yu L."/>
        </authorList>
    </citation>
    <scope>NUCLEOTIDE SEQUENCE [LARGE SCALE GENOMIC DNA]</scope>
    <source>
        <strain evidence="9 10">YN2</strain>
    </source>
</reference>
<organism evidence="9 10">
    <name type="scientific">Xanthobacter dioxanivorans</name>
    <dbReference type="NCBI Taxonomy" id="2528964"/>
    <lineage>
        <taxon>Bacteria</taxon>
        <taxon>Pseudomonadati</taxon>
        <taxon>Pseudomonadota</taxon>
        <taxon>Alphaproteobacteria</taxon>
        <taxon>Hyphomicrobiales</taxon>
        <taxon>Xanthobacteraceae</taxon>
        <taxon>Xanthobacter</taxon>
    </lineage>
</organism>
<protein>
    <recommendedName>
        <fullName evidence="7">Probable farnesyl diphosphate synthase</fullName>
    </recommendedName>
</protein>
<accession>A0A974PQM1</accession>
<dbReference type="CDD" id="cd00685">
    <property type="entry name" value="Trans_IPPS_HT"/>
    <property type="match status" value="1"/>
</dbReference>
<dbReference type="PROSITE" id="PS00723">
    <property type="entry name" value="POLYPRENYL_SYNTHASE_1"/>
    <property type="match status" value="1"/>
</dbReference>
<dbReference type="InterPro" id="IPR033749">
    <property type="entry name" value="Polyprenyl_synt_CS"/>
</dbReference>
<dbReference type="EMBL" id="CP063362">
    <property type="protein sequence ID" value="QRG07937.1"/>
    <property type="molecule type" value="Genomic_DNA"/>
</dbReference>
<proteinExistence type="inferred from homology"/>
<evidence type="ECO:0000256" key="8">
    <source>
        <dbReference type="RuleBase" id="RU004466"/>
    </source>
</evidence>
<comment type="cofactor">
    <cofactor evidence="1">
        <name>Mg(2+)</name>
        <dbReference type="ChEBI" id="CHEBI:18420"/>
    </cofactor>
</comment>
<evidence type="ECO:0000256" key="4">
    <source>
        <dbReference type="ARBA" id="ARBA00022723"/>
    </source>
</evidence>
<keyword evidence="3 8" id="KW-0808">Transferase</keyword>
<dbReference type="PROSITE" id="PS00444">
    <property type="entry name" value="POLYPRENYL_SYNTHASE_2"/>
    <property type="match status" value="1"/>
</dbReference>
<dbReference type="FunFam" id="1.10.600.10:FF:000001">
    <property type="entry name" value="Geranylgeranyl diphosphate synthase"/>
    <property type="match status" value="1"/>
</dbReference>
<keyword evidence="10" id="KW-1185">Reference proteome</keyword>
<dbReference type="InterPro" id="IPR000092">
    <property type="entry name" value="Polyprenyl_synt"/>
</dbReference>
<dbReference type="Proteomes" id="UP000596427">
    <property type="component" value="Chromosome"/>
</dbReference>
<sequence length="308" mass="31149">MPLSLKDRLDASAAAAEARLDAALAGAALPGERVRPERLMAAMRHGALGGGKRLRPFLVMESAALFGIPADGAVTVAAAVECIHCYSLVHDDLPAMDNDDLRRGRPTVHRAYDEATAILAGDGLLTLAFDLLAGDDAHPDPVVRVALVRALARAAGIGGMVGGQMLDLAAEGRFSGGAALALDAPAIRDLQAMKTGALLALSAEAGALLGRAGAAERAALQAYGRALGAAFQIADDILDVEGTAEEVGKKVGKDAAAGKATLVSLLGLDAARALLDGLVAEATTALGPFGARGAILAEAARFVAARRS</sequence>
<gene>
    <name evidence="9" type="ORF">EZH22_06145</name>
</gene>
<dbReference type="SUPFAM" id="SSF48576">
    <property type="entry name" value="Terpenoid synthases"/>
    <property type="match status" value="1"/>
</dbReference>
<dbReference type="KEGG" id="xdi:EZH22_06145"/>
<evidence type="ECO:0000256" key="2">
    <source>
        <dbReference type="ARBA" id="ARBA00006706"/>
    </source>
</evidence>
<evidence type="ECO:0000313" key="10">
    <source>
        <dbReference type="Proteomes" id="UP000596427"/>
    </source>
</evidence>
<keyword evidence="4" id="KW-0479">Metal-binding</keyword>
<dbReference type="InterPro" id="IPR053378">
    <property type="entry name" value="Prenyl_diphosphate_synthase"/>
</dbReference>
<name>A0A974PQM1_9HYPH</name>
<evidence type="ECO:0000256" key="1">
    <source>
        <dbReference type="ARBA" id="ARBA00001946"/>
    </source>
</evidence>
<evidence type="ECO:0000256" key="7">
    <source>
        <dbReference type="ARBA" id="ARBA00069024"/>
    </source>
</evidence>
<evidence type="ECO:0000313" key="9">
    <source>
        <dbReference type="EMBL" id="QRG07937.1"/>
    </source>
</evidence>
<evidence type="ECO:0000256" key="3">
    <source>
        <dbReference type="ARBA" id="ARBA00022679"/>
    </source>
</evidence>
<dbReference type="RefSeq" id="WP_203194851.1">
    <property type="nucleotide sequence ID" value="NZ_CP063362.1"/>
</dbReference>
<dbReference type="PANTHER" id="PTHR43281">
    <property type="entry name" value="FARNESYL DIPHOSPHATE SYNTHASE"/>
    <property type="match status" value="1"/>
</dbReference>
<dbReference type="InterPro" id="IPR008949">
    <property type="entry name" value="Isoprenoid_synthase_dom_sf"/>
</dbReference>
<evidence type="ECO:0000256" key="6">
    <source>
        <dbReference type="ARBA" id="ARBA00023229"/>
    </source>
</evidence>
<evidence type="ECO:0000256" key="5">
    <source>
        <dbReference type="ARBA" id="ARBA00022842"/>
    </source>
</evidence>
<dbReference type="PANTHER" id="PTHR43281:SF1">
    <property type="entry name" value="FARNESYL DIPHOSPHATE SYNTHASE"/>
    <property type="match status" value="1"/>
</dbReference>
<comment type="similarity">
    <text evidence="2 8">Belongs to the FPP/GGPP synthase family.</text>
</comment>
<dbReference type="AlphaFoldDB" id="A0A974PQM1"/>
<dbReference type="GO" id="GO:0046872">
    <property type="term" value="F:metal ion binding"/>
    <property type="evidence" value="ECO:0007669"/>
    <property type="project" value="UniProtKB-KW"/>
</dbReference>
<dbReference type="NCBIfam" id="NF045485">
    <property type="entry name" value="FPPsyn"/>
    <property type="match status" value="1"/>
</dbReference>
<dbReference type="GO" id="GO:0005737">
    <property type="term" value="C:cytoplasm"/>
    <property type="evidence" value="ECO:0007669"/>
    <property type="project" value="UniProtKB-ARBA"/>
</dbReference>